<accession>A0A2G8K5Z8</accession>
<dbReference type="InterPro" id="IPR057282">
    <property type="entry name" value="RETREG1-3-like_RHD"/>
</dbReference>
<dbReference type="OrthoDB" id="6416122at2759"/>
<evidence type="ECO:0000256" key="5">
    <source>
        <dbReference type="SAM" id="Phobius"/>
    </source>
</evidence>
<dbReference type="PANTHER" id="PTHR20952">
    <property type="entry name" value="ADP-RIBOSYLATION-LIKE FACTOR 6-INTERACTING PROTEIN"/>
    <property type="match status" value="1"/>
</dbReference>
<evidence type="ECO:0000256" key="4">
    <source>
        <dbReference type="ARBA" id="ARBA00023136"/>
    </source>
</evidence>
<keyword evidence="8" id="KW-1185">Reference proteome</keyword>
<keyword evidence="3 5" id="KW-1133">Transmembrane helix</keyword>
<dbReference type="Pfam" id="PF24456">
    <property type="entry name" value="RHD_RETREG1-3"/>
    <property type="match status" value="1"/>
</dbReference>
<gene>
    <name evidence="7" type="ORF">BSL78_19761</name>
</gene>
<dbReference type="InterPro" id="IPR052114">
    <property type="entry name" value="ER_autophagy_membrane_reg"/>
</dbReference>
<keyword evidence="2 5" id="KW-0812">Transmembrane</keyword>
<feature type="domain" description="RETREG1-3/ARL6IP-like N-terminal reticulon-homology" evidence="6">
    <location>
        <begin position="30"/>
        <end position="180"/>
    </location>
</feature>
<feature type="transmembrane region" description="Helical" evidence="5">
    <location>
        <begin position="164"/>
        <end position="180"/>
    </location>
</feature>
<sequence>MFFSAYIYCFYTKTQEQTRVQQLSENLQEWRYILVLVDKWLNWEKDEYPMIMSGAITTGFFLFWFLNPPVLSALAFAVMCVCVADYVVPRLHEFGISTAEEWTDEKEAKYIEICKNMVWGQGLLLKAYNWARMQREQKPKLFFCAAVICLLFVGFIAGAIPNLFLVYILVTFAVLLPGLHRKGYLLQWKILFLQQFVKIVQKMREGRLK</sequence>
<dbReference type="EMBL" id="MRZV01000854">
    <property type="protein sequence ID" value="PIK43379.1"/>
    <property type="molecule type" value="Genomic_DNA"/>
</dbReference>
<reference evidence="7 8" key="1">
    <citation type="journal article" date="2017" name="PLoS Biol.">
        <title>The sea cucumber genome provides insights into morphological evolution and visceral regeneration.</title>
        <authorList>
            <person name="Zhang X."/>
            <person name="Sun L."/>
            <person name="Yuan J."/>
            <person name="Sun Y."/>
            <person name="Gao Y."/>
            <person name="Zhang L."/>
            <person name="Li S."/>
            <person name="Dai H."/>
            <person name="Hamel J.F."/>
            <person name="Liu C."/>
            <person name="Yu Y."/>
            <person name="Liu S."/>
            <person name="Lin W."/>
            <person name="Guo K."/>
            <person name="Jin S."/>
            <person name="Xu P."/>
            <person name="Storey K.B."/>
            <person name="Huan P."/>
            <person name="Zhang T."/>
            <person name="Zhou Y."/>
            <person name="Zhang J."/>
            <person name="Lin C."/>
            <person name="Li X."/>
            <person name="Xing L."/>
            <person name="Huo D."/>
            <person name="Sun M."/>
            <person name="Wang L."/>
            <person name="Mercier A."/>
            <person name="Li F."/>
            <person name="Yang H."/>
            <person name="Xiang J."/>
        </authorList>
    </citation>
    <scope>NUCLEOTIDE SEQUENCE [LARGE SCALE GENOMIC DNA]</scope>
    <source>
        <strain evidence="7">Shaxun</strain>
        <tissue evidence="7">Muscle</tissue>
    </source>
</reference>
<feature type="transmembrane region" description="Helical" evidence="5">
    <location>
        <begin position="71"/>
        <end position="88"/>
    </location>
</feature>
<comment type="subcellular location">
    <subcellularLocation>
        <location evidence="1">Membrane</location>
        <topology evidence="1">Multi-pass membrane protein</topology>
    </subcellularLocation>
</comment>
<dbReference type="AlphaFoldDB" id="A0A2G8K5Z8"/>
<dbReference type="GO" id="GO:0005783">
    <property type="term" value="C:endoplasmic reticulum"/>
    <property type="evidence" value="ECO:0007669"/>
    <property type="project" value="UniProtKB-ARBA"/>
</dbReference>
<dbReference type="GO" id="GO:0016020">
    <property type="term" value="C:membrane"/>
    <property type="evidence" value="ECO:0007669"/>
    <property type="project" value="UniProtKB-SubCell"/>
</dbReference>
<proteinExistence type="predicted"/>
<protein>
    <submittedName>
        <fullName evidence="7">Putative ADP-ribosylation factor-like protein 6-interacting protein 1 isoform X3</fullName>
    </submittedName>
</protein>
<evidence type="ECO:0000313" key="7">
    <source>
        <dbReference type="EMBL" id="PIK43379.1"/>
    </source>
</evidence>
<comment type="caution">
    <text evidence="7">The sequence shown here is derived from an EMBL/GenBank/DDBJ whole genome shotgun (WGS) entry which is preliminary data.</text>
</comment>
<name>A0A2G8K5Z8_STIJA</name>
<evidence type="ECO:0000313" key="8">
    <source>
        <dbReference type="Proteomes" id="UP000230750"/>
    </source>
</evidence>
<keyword evidence="4 5" id="KW-0472">Membrane</keyword>
<dbReference type="STRING" id="307972.A0A2G8K5Z8"/>
<evidence type="ECO:0000256" key="3">
    <source>
        <dbReference type="ARBA" id="ARBA00022989"/>
    </source>
</evidence>
<evidence type="ECO:0000259" key="6">
    <source>
        <dbReference type="Pfam" id="PF24456"/>
    </source>
</evidence>
<dbReference type="PANTHER" id="PTHR20952:SF0">
    <property type="entry name" value="ADP-RIBOSYLATION FACTOR-LIKE PROTEIN 6-INTERACTING PROTEIN 1"/>
    <property type="match status" value="1"/>
</dbReference>
<evidence type="ECO:0000256" key="2">
    <source>
        <dbReference type="ARBA" id="ARBA00022692"/>
    </source>
</evidence>
<evidence type="ECO:0000256" key="1">
    <source>
        <dbReference type="ARBA" id="ARBA00004141"/>
    </source>
</evidence>
<feature type="transmembrane region" description="Helical" evidence="5">
    <location>
        <begin position="141"/>
        <end position="158"/>
    </location>
</feature>
<organism evidence="7 8">
    <name type="scientific">Stichopus japonicus</name>
    <name type="common">Sea cucumber</name>
    <dbReference type="NCBI Taxonomy" id="307972"/>
    <lineage>
        <taxon>Eukaryota</taxon>
        <taxon>Metazoa</taxon>
        <taxon>Echinodermata</taxon>
        <taxon>Eleutherozoa</taxon>
        <taxon>Echinozoa</taxon>
        <taxon>Holothuroidea</taxon>
        <taxon>Aspidochirotacea</taxon>
        <taxon>Aspidochirotida</taxon>
        <taxon>Stichopodidae</taxon>
        <taxon>Apostichopus</taxon>
    </lineage>
</organism>
<dbReference type="Proteomes" id="UP000230750">
    <property type="component" value="Unassembled WGS sequence"/>
</dbReference>